<evidence type="ECO:0000313" key="3">
    <source>
        <dbReference type="EMBL" id="SDF31456.1"/>
    </source>
</evidence>
<dbReference type="Pfam" id="PF13649">
    <property type="entry name" value="Methyltransf_25"/>
    <property type="match status" value="1"/>
</dbReference>
<dbReference type="InterPro" id="IPR029063">
    <property type="entry name" value="SAM-dependent_MTases_sf"/>
</dbReference>
<comment type="caution">
    <text evidence="3">The sequence shown here is derived from an EMBL/GenBank/DDBJ whole genome shotgun (WGS) entry which is preliminary data.</text>
</comment>
<dbReference type="AlphaFoldDB" id="A0A8G2BHU7"/>
<evidence type="ECO:0000256" key="1">
    <source>
        <dbReference type="ARBA" id="ARBA00022679"/>
    </source>
</evidence>
<evidence type="ECO:0000259" key="2">
    <source>
        <dbReference type="Pfam" id="PF13649"/>
    </source>
</evidence>
<organism evidence="3 4">
    <name type="scientific">Thalassobaculum litoreum DSM 18839</name>
    <dbReference type="NCBI Taxonomy" id="1123362"/>
    <lineage>
        <taxon>Bacteria</taxon>
        <taxon>Pseudomonadati</taxon>
        <taxon>Pseudomonadota</taxon>
        <taxon>Alphaproteobacteria</taxon>
        <taxon>Rhodospirillales</taxon>
        <taxon>Thalassobaculaceae</taxon>
        <taxon>Thalassobaculum</taxon>
    </lineage>
</organism>
<dbReference type="Gene3D" id="3.40.50.150">
    <property type="entry name" value="Vaccinia Virus protein VP39"/>
    <property type="match status" value="1"/>
</dbReference>
<dbReference type="PROSITE" id="PS50096">
    <property type="entry name" value="IQ"/>
    <property type="match status" value="1"/>
</dbReference>
<keyword evidence="4" id="KW-1185">Reference proteome</keyword>
<dbReference type="GO" id="GO:0016740">
    <property type="term" value="F:transferase activity"/>
    <property type="evidence" value="ECO:0007669"/>
    <property type="project" value="UniProtKB-KW"/>
</dbReference>
<dbReference type="OrthoDB" id="9791837at2"/>
<dbReference type="EMBL" id="FNBW01000002">
    <property type="protein sequence ID" value="SDF31456.1"/>
    <property type="molecule type" value="Genomic_DNA"/>
</dbReference>
<proteinExistence type="predicted"/>
<dbReference type="SUPFAM" id="SSF53335">
    <property type="entry name" value="S-adenosyl-L-methionine-dependent methyltransferases"/>
    <property type="match status" value="1"/>
</dbReference>
<dbReference type="PANTHER" id="PTHR43861">
    <property type="entry name" value="TRANS-ACONITATE 2-METHYLTRANSFERASE-RELATED"/>
    <property type="match status" value="1"/>
</dbReference>
<name>A0A8G2BHU7_9PROT</name>
<accession>A0A8G2BHU7</accession>
<protein>
    <submittedName>
        <fullName evidence="3">S-adenosylmethionine-diacylgycerolhomoserine-N-methlytransferase</fullName>
    </submittedName>
</protein>
<keyword evidence="1 3" id="KW-0808">Transferase</keyword>
<dbReference type="CDD" id="cd02440">
    <property type="entry name" value="AdoMet_MTases"/>
    <property type="match status" value="1"/>
</dbReference>
<dbReference type="RefSeq" id="WP_093148606.1">
    <property type="nucleotide sequence ID" value="NZ_FNBW01000002.1"/>
</dbReference>
<sequence length="230" mass="25885">MADDVRGQDGTGGDTSVVHRKMDDMYRLQRHIYDLSRAYYLLGRDQLIAELDLNPGETVCEIGCGTGRNLVLMARRYPQARLMGLDASTEMLRSARAKADRAGLAGRLPLVHGFAEQFDPAAAFGLAEPLDRIVFSYSLSMIPPWRESIEHALRSLKPGGRVHIVDFGDQAGLPGWFRGMLFRWLDLFGVHVRPELLGYLRELKASGRAEVDIRPIFRGYAFRADLRRLP</sequence>
<dbReference type="InterPro" id="IPR041698">
    <property type="entry name" value="Methyltransf_25"/>
</dbReference>
<dbReference type="Proteomes" id="UP000198615">
    <property type="component" value="Unassembled WGS sequence"/>
</dbReference>
<dbReference type="PANTHER" id="PTHR43861:SF3">
    <property type="entry name" value="PUTATIVE (AFU_ORTHOLOGUE AFUA_2G14390)-RELATED"/>
    <property type="match status" value="1"/>
</dbReference>
<feature type="domain" description="Methyltransferase" evidence="2">
    <location>
        <begin position="59"/>
        <end position="160"/>
    </location>
</feature>
<evidence type="ECO:0000313" key="4">
    <source>
        <dbReference type="Proteomes" id="UP000198615"/>
    </source>
</evidence>
<gene>
    <name evidence="3" type="ORF">SAMN05660686_01010</name>
</gene>
<reference evidence="3 4" key="1">
    <citation type="submission" date="2016-10" db="EMBL/GenBank/DDBJ databases">
        <authorList>
            <person name="Varghese N."/>
            <person name="Submissions S."/>
        </authorList>
    </citation>
    <scope>NUCLEOTIDE SEQUENCE [LARGE SCALE GENOMIC DNA]</scope>
    <source>
        <strain evidence="3 4">DSM 18839</strain>
    </source>
</reference>